<dbReference type="Pfam" id="PF18135">
    <property type="entry name" value="Type_ISP_C"/>
    <property type="match status" value="1"/>
</dbReference>
<dbReference type="Pfam" id="PF22240">
    <property type="entry name" value="ISP_coupler"/>
    <property type="match status" value="1"/>
</dbReference>
<dbReference type="PROSITE" id="PS51192">
    <property type="entry name" value="HELICASE_ATP_BIND_1"/>
    <property type="match status" value="1"/>
</dbReference>
<dbReference type="Gene3D" id="3.40.50.300">
    <property type="entry name" value="P-loop containing nucleotide triphosphate hydrolases"/>
    <property type="match status" value="2"/>
</dbReference>
<dbReference type="Proteomes" id="UP001224433">
    <property type="component" value="Plasmid unnamed1"/>
</dbReference>
<feature type="region of interest" description="Disordered" evidence="2">
    <location>
        <begin position="665"/>
        <end position="684"/>
    </location>
</feature>
<dbReference type="InterPro" id="IPR006935">
    <property type="entry name" value="Helicase/UvrB_N"/>
</dbReference>
<accession>A0ABY9JP15</accession>
<feature type="domain" description="Helicase ATP-binding" evidence="3">
    <location>
        <begin position="179"/>
        <end position="389"/>
    </location>
</feature>
<dbReference type="Pfam" id="PF13156">
    <property type="entry name" value="Mrr_cat_2"/>
    <property type="match status" value="1"/>
</dbReference>
<gene>
    <name evidence="4" type="ORF">P8A20_38475</name>
</gene>
<evidence type="ECO:0000313" key="4">
    <source>
        <dbReference type="EMBL" id="WLQ69397.1"/>
    </source>
</evidence>
<keyword evidence="4" id="KW-0067">ATP-binding</keyword>
<sequence length="1623" mass="181280">MHDVLKAIRDGFAVNRDRGTRFEELMVRYLSTDPQWTEQFSRVWMWSDWPGAEHDKRDTGIDLVAQDRETGGFCAIQCKFYEPHHTIRKEDIDSFFTASGKGAFTRRMIISTTDKWSDNAEAALADQQVFVTRVGLSDIADSPVEWHLPSAGVDHEVEMTLRSKKALRSHQSAAVEDVFAGFAEHERGKLIMACGTGKTFTSLKIAERLQQERAASGQGDHTTVLFMVPSIALLSQSLREWSYEAEVSLRAFAVCSDTKVGKQKAKDGDDQDMATHDLALPATTDPERLVAQMASVEATPGLTVVFSTYQSIATVSAAQKKGLPRFDLILCDEAHRTTGVTLSGYNESSFVRVHDDNFIGADHRLYMTATPRVYSDDTKQDAKNAEAAVASMDNEVQYGPEFHRLGFGKAVEQGLLTDYKVLILTVDEDVVAKTLQEGLAGGDSELRIDDAAKIIGCWNAMAKRTGTFADGSGFGEDEAPMKRAVAFSRSIAASQEFTERFTQVVDAYEDSDDEILRCEVDHVDGTYNILRRNRLLDWLKQDPGQNQARILSNARCLSEGVDVPSLDAVLFLNPRNSVVDVVQSVGRVMRIAPGKNYGYIILPVAVPAGMSPEQALAKNDRFKTVWQVLQALRAHDDRFNATVNQIELNKKKPDIIGIGHIGPGDETFGDKDGSSTADTAKDKEAQSAQHVQDALFSISDWRNAIYARIVDKVGERHYWETWAKNVAEIAERHVTRIKAALALPDKRAAFEEFVTELRATINPDVSSDMAIDMLAQHIITKPVFDALFKDYGFAQHNPVSKAMQGILDILDDQGLDAETKTLERFYDSVRMRAEGIDNHEGRQRVIVELYDKFFKTATKKAAEALGIVYTPVEVVDFILRATDQALTKHLGKSLSDEGVQIIDPFVGTGTFPVRLLQSGLIKPEDLLRKYTSELHANEIVLLAYYIAAINIEAAFHDLAGGDYQPFEGIVLTDTFQLAEGGAARLDGMDVFEGNSERAKKQKTQPITVVIGNPPYSAGQDSQNDDNKNLKYETLDRRIAQTYVAQSTATLKTSLYDSYIRAIRWASDRVQDEGVVAFVSNGGYIDGNTADGLRLSLVNEFDAIYCYNLRGNQRTAGELSRKEGGKIFGSGSRSTVAVLILVKGGTAADSGEGCQLYYRDIGDYLNLEDKLRIVSGQALDTVEWQQITPSPEGDWVNQRDERFTTFQAIGEKEKALRERSVFVLHSNGLMTGRDSWVYNFSRPKLTENVKSTIDFYNEQVRGFEAHCEETALASPSAVDIDRYIDNDPKNISWNRPDKTNIAKGRRYAFDGQRLFTSTYRPFTKQHLYFDSQLNDIVSQLPRLFPTPEHENLGFYVVGEGSAVPFSVIMLDRLPDRHVTGAGSGGKFFPRYAYRELSTGDDLFASTEGTSDGDAYERVDNITDTALAGYRKTYPDLAITKDDVFYYTYGLLHSPEYRERFAADLKKSLPRIPKVRDFHGFAEAGRKLADLHINYEQAEPYKGIVKTVTGDASATPPSELYRVAKMKIPKIKGQADRSTIVYNTRVKLTNIPEEAYRYQLGARSAIEWIIDRYQVKVDKASEIVNDPNDWSDDPRYIIDLLKRIVTVSLETMKIIDNLPELDILE</sequence>
<evidence type="ECO:0000313" key="5">
    <source>
        <dbReference type="Proteomes" id="UP001224433"/>
    </source>
</evidence>
<dbReference type="InterPro" id="IPR039442">
    <property type="entry name" value="Mrr-like_dom"/>
</dbReference>
<protein>
    <submittedName>
        <fullName evidence="4">DEAD/DEAH box helicase family protein</fullName>
    </submittedName>
</protein>
<dbReference type="PRINTS" id="PR00507">
    <property type="entry name" value="N12N6MTFRASE"/>
</dbReference>
<dbReference type="SUPFAM" id="SSF52980">
    <property type="entry name" value="Restriction endonuclease-like"/>
    <property type="match status" value="1"/>
</dbReference>
<dbReference type="SUPFAM" id="SSF52540">
    <property type="entry name" value="P-loop containing nucleoside triphosphate hydrolases"/>
    <property type="match status" value="1"/>
</dbReference>
<dbReference type="Pfam" id="PF00271">
    <property type="entry name" value="Helicase_C"/>
    <property type="match status" value="1"/>
</dbReference>
<name>A0ABY9JP15_9ACTN</name>
<keyword evidence="4" id="KW-0614">Plasmid</keyword>
<feature type="compositionally biased region" description="Basic and acidic residues" evidence="2">
    <location>
        <begin position="668"/>
        <end position="684"/>
    </location>
</feature>
<dbReference type="InterPro" id="IPR011335">
    <property type="entry name" value="Restrct_endonuc-II-like"/>
</dbReference>
<dbReference type="PANTHER" id="PTHR47396">
    <property type="entry name" value="TYPE I RESTRICTION ENZYME ECOKI R PROTEIN"/>
    <property type="match status" value="1"/>
</dbReference>
<evidence type="ECO:0000256" key="2">
    <source>
        <dbReference type="SAM" id="MobiDB-lite"/>
    </source>
</evidence>
<evidence type="ECO:0000259" key="3">
    <source>
        <dbReference type="PROSITE" id="PS51192"/>
    </source>
</evidence>
<keyword evidence="1" id="KW-0680">Restriction system</keyword>
<dbReference type="InterPro" id="IPR014001">
    <property type="entry name" value="Helicase_ATP-bd"/>
</dbReference>
<dbReference type="Pfam" id="PF04851">
    <property type="entry name" value="ResIII"/>
    <property type="match status" value="1"/>
</dbReference>
<dbReference type="Gene3D" id="3.40.50.150">
    <property type="entry name" value="Vaccinia Virus protein VP39"/>
    <property type="match status" value="1"/>
</dbReference>
<dbReference type="PANTHER" id="PTHR47396:SF1">
    <property type="entry name" value="ATP-DEPENDENT HELICASE IRC3-RELATED"/>
    <property type="match status" value="1"/>
</dbReference>
<keyword evidence="4" id="KW-0347">Helicase</keyword>
<dbReference type="InterPro" id="IPR053980">
    <property type="entry name" value="ISP_coupler"/>
</dbReference>
<keyword evidence="4" id="KW-0547">Nucleotide-binding</keyword>
<reference evidence="4 5" key="1">
    <citation type="submission" date="2023-03" db="EMBL/GenBank/DDBJ databases">
        <title>Isolation and description of six Streptomyces strains from soil environments, able to metabolize different microbial glucans.</title>
        <authorList>
            <person name="Widen T."/>
            <person name="Larsbrink J."/>
        </authorList>
    </citation>
    <scope>NUCLEOTIDE SEQUENCE [LARGE SCALE GENOMIC DNA]</scope>
    <source>
        <strain evidence="4 5">Alt3</strain>
        <plasmid evidence="4 5">unnamed1</plasmid>
    </source>
</reference>
<dbReference type="PROSITE" id="PS00092">
    <property type="entry name" value="N6_MTASE"/>
    <property type="match status" value="1"/>
</dbReference>
<dbReference type="SMART" id="SM00487">
    <property type="entry name" value="DEXDc"/>
    <property type="match status" value="1"/>
</dbReference>
<evidence type="ECO:0000256" key="1">
    <source>
        <dbReference type="ARBA" id="ARBA00022747"/>
    </source>
</evidence>
<proteinExistence type="predicted"/>
<dbReference type="InterPro" id="IPR050742">
    <property type="entry name" value="Helicase_Restrict-Modif_Enz"/>
</dbReference>
<dbReference type="RefSeq" id="WP_306105461.1">
    <property type="nucleotide sequence ID" value="NZ_CP120984.1"/>
</dbReference>
<dbReference type="InterPro" id="IPR041635">
    <property type="entry name" value="Type_ISP_LLaBIII_C"/>
</dbReference>
<keyword evidence="4" id="KW-0378">Hydrolase</keyword>
<organism evidence="4 5">
    <name type="scientific">Streptomyces glycanivorans</name>
    <dbReference type="NCBI Taxonomy" id="3033808"/>
    <lineage>
        <taxon>Bacteria</taxon>
        <taxon>Bacillati</taxon>
        <taxon>Actinomycetota</taxon>
        <taxon>Actinomycetes</taxon>
        <taxon>Kitasatosporales</taxon>
        <taxon>Streptomycetaceae</taxon>
        <taxon>Streptomyces</taxon>
    </lineage>
</organism>
<dbReference type="CDD" id="cd22333">
    <property type="entry name" value="LlaBIII_nuclease-like"/>
    <property type="match status" value="1"/>
</dbReference>
<dbReference type="InterPro" id="IPR029063">
    <property type="entry name" value="SAM-dependent_MTases_sf"/>
</dbReference>
<dbReference type="InterPro" id="IPR027417">
    <property type="entry name" value="P-loop_NTPase"/>
</dbReference>
<keyword evidence="5" id="KW-1185">Reference proteome</keyword>
<dbReference type="SUPFAM" id="SSF53335">
    <property type="entry name" value="S-adenosyl-L-methionine-dependent methyltransferases"/>
    <property type="match status" value="1"/>
</dbReference>
<dbReference type="InterPro" id="IPR003356">
    <property type="entry name" value="DNA_methylase_A-5"/>
</dbReference>
<dbReference type="InterPro" id="IPR011856">
    <property type="entry name" value="tRNA_endonuc-like_dom_sf"/>
</dbReference>
<dbReference type="Gene3D" id="3.40.1350.10">
    <property type="match status" value="1"/>
</dbReference>
<geneLocation type="plasmid" evidence="4 5">
    <name>unnamed1</name>
</geneLocation>
<dbReference type="CDD" id="cd18785">
    <property type="entry name" value="SF2_C"/>
    <property type="match status" value="1"/>
</dbReference>
<dbReference type="InterPro" id="IPR002052">
    <property type="entry name" value="DNA_methylase_N6_adenine_CS"/>
</dbReference>
<dbReference type="Pfam" id="PF02384">
    <property type="entry name" value="N6_Mtase"/>
    <property type="match status" value="1"/>
</dbReference>
<dbReference type="GO" id="GO:0004386">
    <property type="term" value="F:helicase activity"/>
    <property type="evidence" value="ECO:0007669"/>
    <property type="project" value="UniProtKB-KW"/>
</dbReference>
<dbReference type="SMART" id="SM00490">
    <property type="entry name" value="HELICc"/>
    <property type="match status" value="1"/>
</dbReference>
<dbReference type="EMBL" id="CP120984">
    <property type="protein sequence ID" value="WLQ69397.1"/>
    <property type="molecule type" value="Genomic_DNA"/>
</dbReference>
<dbReference type="InterPro" id="IPR001650">
    <property type="entry name" value="Helicase_C-like"/>
</dbReference>